<evidence type="ECO:0000256" key="5">
    <source>
        <dbReference type="ARBA" id="ARBA00023136"/>
    </source>
</evidence>
<dbReference type="PROSITE" id="PS50262">
    <property type="entry name" value="G_PROTEIN_RECEP_F1_2"/>
    <property type="match status" value="1"/>
</dbReference>
<proteinExistence type="predicted"/>
<evidence type="ECO:0000256" key="7">
    <source>
        <dbReference type="ARBA" id="ARBA00023224"/>
    </source>
</evidence>
<dbReference type="InterPro" id="IPR000276">
    <property type="entry name" value="GPCR_Rhodpsn"/>
</dbReference>
<gene>
    <name evidence="10" type="ORF">CUNI_LOCUS19377</name>
</gene>
<keyword evidence="3 8" id="KW-1133">Transmembrane helix</keyword>
<evidence type="ECO:0000259" key="9">
    <source>
        <dbReference type="PROSITE" id="PS50262"/>
    </source>
</evidence>
<evidence type="ECO:0000256" key="8">
    <source>
        <dbReference type="SAM" id="Phobius"/>
    </source>
</evidence>
<evidence type="ECO:0000313" key="11">
    <source>
        <dbReference type="Proteomes" id="UP000678393"/>
    </source>
</evidence>
<dbReference type="GO" id="GO:0008188">
    <property type="term" value="F:neuropeptide receptor activity"/>
    <property type="evidence" value="ECO:0007669"/>
    <property type="project" value="TreeGrafter"/>
</dbReference>
<feature type="non-terminal residue" evidence="10">
    <location>
        <position position="1"/>
    </location>
</feature>
<dbReference type="PRINTS" id="PR00237">
    <property type="entry name" value="GPCRRHODOPSN"/>
</dbReference>
<protein>
    <recommendedName>
        <fullName evidence="9">G-protein coupled receptors family 1 profile domain-containing protein</fullName>
    </recommendedName>
</protein>
<comment type="subcellular location">
    <subcellularLocation>
        <location evidence="1">Membrane</location>
        <topology evidence="1">Multi-pass membrane protein</topology>
    </subcellularLocation>
</comment>
<organism evidence="10 11">
    <name type="scientific">Candidula unifasciata</name>
    <dbReference type="NCBI Taxonomy" id="100452"/>
    <lineage>
        <taxon>Eukaryota</taxon>
        <taxon>Metazoa</taxon>
        <taxon>Spiralia</taxon>
        <taxon>Lophotrochozoa</taxon>
        <taxon>Mollusca</taxon>
        <taxon>Gastropoda</taxon>
        <taxon>Heterobranchia</taxon>
        <taxon>Euthyneura</taxon>
        <taxon>Panpulmonata</taxon>
        <taxon>Eupulmonata</taxon>
        <taxon>Stylommatophora</taxon>
        <taxon>Helicina</taxon>
        <taxon>Helicoidea</taxon>
        <taxon>Geomitridae</taxon>
        <taxon>Candidula</taxon>
    </lineage>
</organism>
<feature type="transmembrane region" description="Helical" evidence="8">
    <location>
        <begin position="136"/>
        <end position="164"/>
    </location>
</feature>
<keyword evidence="4" id="KW-0297">G-protein coupled receptor</keyword>
<evidence type="ECO:0000256" key="4">
    <source>
        <dbReference type="ARBA" id="ARBA00023040"/>
    </source>
</evidence>
<dbReference type="GO" id="GO:0005886">
    <property type="term" value="C:plasma membrane"/>
    <property type="evidence" value="ECO:0007669"/>
    <property type="project" value="TreeGrafter"/>
</dbReference>
<sequence>MADGSHYLKINEDFCCRFNLSVRSRSYDGLQVTLPSNNNANSNHGNLYSTSSSSSYHTSPQYNHTDNSMYFFDHYLGTNLTWEEVRRLTSGLTGEVIAYCDLSNGVQERNLSEENVSLISQEDYLAYTLGPRHISAAALVILTFLYIVIFLTGVLGNLCTCVVITRNRCLHTATNYYLFSLAISDVLTLLLG</sequence>
<feature type="transmembrane region" description="Helical" evidence="8">
    <location>
        <begin position="176"/>
        <end position="191"/>
    </location>
</feature>
<keyword evidence="7" id="KW-0807">Transducer</keyword>
<evidence type="ECO:0000256" key="3">
    <source>
        <dbReference type="ARBA" id="ARBA00022989"/>
    </source>
</evidence>
<dbReference type="PANTHER" id="PTHR24243:SF208">
    <property type="entry name" value="PYROKININ-1 RECEPTOR"/>
    <property type="match status" value="1"/>
</dbReference>
<reference evidence="10" key="1">
    <citation type="submission" date="2021-04" db="EMBL/GenBank/DDBJ databases">
        <authorList>
            <consortium name="Molecular Ecology Group"/>
        </authorList>
    </citation>
    <scope>NUCLEOTIDE SEQUENCE</scope>
</reference>
<feature type="domain" description="G-protein coupled receptors family 1 profile" evidence="9">
    <location>
        <begin position="156"/>
        <end position="192"/>
    </location>
</feature>
<keyword evidence="6" id="KW-0675">Receptor</keyword>
<feature type="non-terminal residue" evidence="10">
    <location>
        <position position="192"/>
    </location>
</feature>
<dbReference type="InterPro" id="IPR017452">
    <property type="entry name" value="GPCR_Rhodpsn_7TM"/>
</dbReference>
<accession>A0A8S3ZWF3</accession>
<dbReference type="OrthoDB" id="5950040at2759"/>
<evidence type="ECO:0000313" key="10">
    <source>
        <dbReference type="EMBL" id="CAG5133819.1"/>
    </source>
</evidence>
<dbReference type="EMBL" id="CAJHNH020006501">
    <property type="protein sequence ID" value="CAG5133819.1"/>
    <property type="molecule type" value="Genomic_DNA"/>
</dbReference>
<dbReference type="Proteomes" id="UP000678393">
    <property type="component" value="Unassembled WGS sequence"/>
</dbReference>
<name>A0A8S3ZWF3_9EUPU</name>
<dbReference type="SUPFAM" id="SSF81321">
    <property type="entry name" value="Family A G protein-coupled receptor-like"/>
    <property type="match status" value="1"/>
</dbReference>
<keyword evidence="11" id="KW-1185">Reference proteome</keyword>
<keyword evidence="5 8" id="KW-0472">Membrane</keyword>
<dbReference type="Gene3D" id="1.20.1070.10">
    <property type="entry name" value="Rhodopsin 7-helix transmembrane proteins"/>
    <property type="match status" value="1"/>
</dbReference>
<comment type="caution">
    <text evidence="10">The sequence shown here is derived from an EMBL/GenBank/DDBJ whole genome shotgun (WGS) entry which is preliminary data.</text>
</comment>
<evidence type="ECO:0000256" key="1">
    <source>
        <dbReference type="ARBA" id="ARBA00004141"/>
    </source>
</evidence>
<dbReference type="AlphaFoldDB" id="A0A8S3ZWF3"/>
<dbReference type="PANTHER" id="PTHR24243">
    <property type="entry name" value="G-PROTEIN COUPLED RECEPTOR"/>
    <property type="match status" value="1"/>
</dbReference>
<evidence type="ECO:0000256" key="2">
    <source>
        <dbReference type="ARBA" id="ARBA00022692"/>
    </source>
</evidence>
<keyword evidence="2 8" id="KW-0812">Transmembrane</keyword>
<evidence type="ECO:0000256" key="6">
    <source>
        <dbReference type="ARBA" id="ARBA00023170"/>
    </source>
</evidence>